<dbReference type="Gene3D" id="3.40.50.720">
    <property type="entry name" value="NAD(P)-binding Rossmann-like Domain"/>
    <property type="match status" value="1"/>
</dbReference>
<keyword evidence="1" id="KW-0560">Oxidoreductase</keyword>
<accession>A0A559KEA0</accession>
<dbReference type="OrthoDB" id="9771072at2"/>
<protein>
    <submittedName>
        <fullName evidence="3">Gfo/Idh/MocA family oxidoreductase</fullName>
    </submittedName>
</protein>
<evidence type="ECO:0000259" key="2">
    <source>
        <dbReference type="Pfam" id="PF01408"/>
    </source>
</evidence>
<organism evidence="3 4">
    <name type="scientific">Paenibacillus cremeus</name>
    <dbReference type="NCBI Taxonomy" id="2163881"/>
    <lineage>
        <taxon>Bacteria</taxon>
        <taxon>Bacillati</taxon>
        <taxon>Bacillota</taxon>
        <taxon>Bacilli</taxon>
        <taxon>Bacillales</taxon>
        <taxon>Paenibacillaceae</taxon>
        <taxon>Paenibacillus</taxon>
    </lineage>
</organism>
<proteinExistence type="predicted"/>
<dbReference type="PANTHER" id="PTHR43818">
    <property type="entry name" value="BCDNA.GH03377"/>
    <property type="match status" value="1"/>
</dbReference>
<keyword evidence="4" id="KW-1185">Reference proteome</keyword>
<sequence length="345" mass="38427">MTYQREANTRLKIAVVGVGSHCYRNILPALTYLPVDLTALCDVNEDLVRATAKQYGSCSYYTSTKEMYEREQLDAVLLAVSPFKHPELAIEAFQAGVHVWMEKPAAVRTSEVERMLEQRGDRQAMVGYKKMFMPSTDKVLEVLNSSQFDALNSMLAIYPMAMPANGREVLEQRQFQNWLGNGCHPLSLMLAAGGAVSAVTTHVGSKGHGTVLLDFANGITGNFHLASGPHPIESYHFYGGHWHLEIDNSLKVTLQRGIPFKYGYTTSYIPEGIESGAIVWEPQNCLATLENKALFTQGVYGELRYFCDCLLENRTVERGSLEFTLGLMKVYEAALISEGKTIYLD</sequence>
<dbReference type="InterPro" id="IPR050463">
    <property type="entry name" value="Gfo/Idh/MocA_oxidrdct_glycsds"/>
</dbReference>
<dbReference type="PANTHER" id="PTHR43818:SF11">
    <property type="entry name" value="BCDNA.GH03377"/>
    <property type="match status" value="1"/>
</dbReference>
<reference evidence="3 4" key="1">
    <citation type="submission" date="2019-07" db="EMBL/GenBank/DDBJ databases">
        <authorList>
            <person name="Kim J."/>
        </authorList>
    </citation>
    <scope>NUCLEOTIDE SEQUENCE [LARGE SCALE GENOMIC DNA]</scope>
    <source>
        <strain evidence="3 4">JC52</strain>
    </source>
</reference>
<dbReference type="Pfam" id="PF01408">
    <property type="entry name" value="GFO_IDH_MocA"/>
    <property type="match status" value="1"/>
</dbReference>
<dbReference type="SUPFAM" id="SSF51735">
    <property type="entry name" value="NAD(P)-binding Rossmann-fold domains"/>
    <property type="match status" value="1"/>
</dbReference>
<evidence type="ECO:0000313" key="3">
    <source>
        <dbReference type="EMBL" id="TVY10444.1"/>
    </source>
</evidence>
<evidence type="ECO:0000256" key="1">
    <source>
        <dbReference type="ARBA" id="ARBA00023002"/>
    </source>
</evidence>
<evidence type="ECO:0000313" key="4">
    <source>
        <dbReference type="Proteomes" id="UP000317036"/>
    </source>
</evidence>
<dbReference type="GO" id="GO:0000166">
    <property type="term" value="F:nucleotide binding"/>
    <property type="evidence" value="ECO:0007669"/>
    <property type="project" value="InterPro"/>
</dbReference>
<dbReference type="EMBL" id="VNJI01000008">
    <property type="protein sequence ID" value="TVY10444.1"/>
    <property type="molecule type" value="Genomic_DNA"/>
</dbReference>
<gene>
    <name evidence="3" type="ORF">FPZ49_08605</name>
</gene>
<dbReference type="SUPFAM" id="SSF55347">
    <property type="entry name" value="Glyceraldehyde-3-phosphate dehydrogenase-like, C-terminal domain"/>
    <property type="match status" value="1"/>
</dbReference>
<dbReference type="Gene3D" id="3.30.360.10">
    <property type="entry name" value="Dihydrodipicolinate Reductase, domain 2"/>
    <property type="match status" value="1"/>
</dbReference>
<dbReference type="InterPro" id="IPR000683">
    <property type="entry name" value="Gfo/Idh/MocA-like_OxRdtase_N"/>
</dbReference>
<dbReference type="InterPro" id="IPR036291">
    <property type="entry name" value="NAD(P)-bd_dom_sf"/>
</dbReference>
<dbReference type="RefSeq" id="WP_144845540.1">
    <property type="nucleotide sequence ID" value="NZ_VNJI01000008.1"/>
</dbReference>
<dbReference type="AlphaFoldDB" id="A0A559KEA0"/>
<feature type="domain" description="Gfo/Idh/MocA-like oxidoreductase N-terminal" evidence="2">
    <location>
        <begin position="11"/>
        <end position="125"/>
    </location>
</feature>
<dbReference type="GO" id="GO:0016491">
    <property type="term" value="F:oxidoreductase activity"/>
    <property type="evidence" value="ECO:0007669"/>
    <property type="project" value="UniProtKB-KW"/>
</dbReference>
<dbReference type="Proteomes" id="UP000317036">
    <property type="component" value="Unassembled WGS sequence"/>
</dbReference>
<name>A0A559KEA0_9BACL</name>
<comment type="caution">
    <text evidence="3">The sequence shown here is derived from an EMBL/GenBank/DDBJ whole genome shotgun (WGS) entry which is preliminary data.</text>
</comment>